<organism evidence="12 13">
    <name type="scientific">Nitratidesulfovibrio vulgaris (strain DP4)</name>
    <name type="common">Desulfovibrio vulgaris</name>
    <dbReference type="NCBI Taxonomy" id="391774"/>
    <lineage>
        <taxon>Bacteria</taxon>
        <taxon>Pseudomonadati</taxon>
        <taxon>Thermodesulfobacteriota</taxon>
        <taxon>Desulfovibrionia</taxon>
        <taxon>Desulfovibrionales</taxon>
        <taxon>Desulfovibrionaceae</taxon>
        <taxon>Nitratidesulfovibrio</taxon>
    </lineage>
</organism>
<keyword evidence="5 10" id="KW-1133">Transmembrane helix</keyword>
<dbReference type="EMBL" id="CP000527">
    <property type="protein sequence ID" value="ABM27202.1"/>
    <property type="molecule type" value="Genomic_DNA"/>
</dbReference>
<dbReference type="HOGENOM" id="CLU_849240_0_0_7"/>
<comment type="pathway">
    <text evidence="10">Lipid metabolism; phospholipid metabolism.</text>
</comment>
<dbReference type="UniPathway" id="UPA00085"/>
<feature type="region of interest" description="Disordered" evidence="11">
    <location>
        <begin position="184"/>
        <end position="212"/>
    </location>
</feature>
<name>A0A0H3A6X0_NITV4</name>
<dbReference type="EC" id="2.3.1.275" evidence="10"/>
<comment type="similarity">
    <text evidence="10">Belongs to the PlsY family.</text>
</comment>
<comment type="catalytic activity">
    <reaction evidence="10">
        <text>an acyl phosphate + sn-glycerol 3-phosphate = a 1-acyl-sn-glycero-3-phosphate + phosphate</text>
        <dbReference type="Rhea" id="RHEA:34075"/>
        <dbReference type="ChEBI" id="CHEBI:43474"/>
        <dbReference type="ChEBI" id="CHEBI:57597"/>
        <dbReference type="ChEBI" id="CHEBI:57970"/>
        <dbReference type="ChEBI" id="CHEBI:59918"/>
        <dbReference type="EC" id="2.3.1.275"/>
    </reaction>
</comment>
<dbReference type="GO" id="GO:0005886">
    <property type="term" value="C:plasma membrane"/>
    <property type="evidence" value="ECO:0007669"/>
    <property type="project" value="UniProtKB-SubCell"/>
</dbReference>
<gene>
    <name evidence="10" type="primary">plsY</name>
    <name evidence="12" type="ordered locus">Dvul_0178</name>
</gene>
<dbReference type="RefSeq" id="WP_011791441.1">
    <property type="nucleotide sequence ID" value="NC_008751.1"/>
</dbReference>
<keyword evidence="8 10" id="KW-0594">Phospholipid biosynthesis</keyword>
<evidence type="ECO:0000256" key="8">
    <source>
        <dbReference type="ARBA" id="ARBA00023209"/>
    </source>
</evidence>
<comment type="function">
    <text evidence="10">Catalyzes the transfer of an acyl group from acyl-phosphate (acyl-PO(4)) to glycerol-3-phosphate (G3P) to form lysophosphatidic acid (LPA). This enzyme utilizes acyl-phosphate as fatty acyl donor, but not acyl-CoA or acyl-ACP.</text>
</comment>
<keyword evidence="7 10" id="KW-0472">Membrane</keyword>
<evidence type="ECO:0000256" key="3">
    <source>
        <dbReference type="ARBA" id="ARBA00022679"/>
    </source>
</evidence>
<evidence type="ECO:0000256" key="5">
    <source>
        <dbReference type="ARBA" id="ARBA00022989"/>
    </source>
</evidence>
<proteinExistence type="inferred from homology"/>
<evidence type="ECO:0000256" key="7">
    <source>
        <dbReference type="ARBA" id="ARBA00023136"/>
    </source>
</evidence>
<dbReference type="InterPro" id="IPR003811">
    <property type="entry name" value="G3P_acylTferase_PlsY"/>
</dbReference>
<feature type="compositionally biased region" description="Basic and acidic residues" evidence="11">
    <location>
        <begin position="259"/>
        <end position="286"/>
    </location>
</feature>
<feature type="transmembrane region" description="Helical" evidence="10">
    <location>
        <begin position="80"/>
        <end position="100"/>
    </location>
</feature>
<accession>A0A0H3A6X0</accession>
<keyword evidence="1 10" id="KW-1003">Cell membrane</keyword>
<feature type="transmembrane region" description="Helical" evidence="10">
    <location>
        <begin position="112"/>
        <end position="133"/>
    </location>
</feature>
<comment type="subunit">
    <text evidence="10">Probably interacts with PlsX.</text>
</comment>
<evidence type="ECO:0000313" key="13">
    <source>
        <dbReference type="Proteomes" id="UP000009173"/>
    </source>
</evidence>
<evidence type="ECO:0000256" key="1">
    <source>
        <dbReference type="ARBA" id="ARBA00022475"/>
    </source>
</evidence>
<feature type="compositionally biased region" description="Polar residues" evidence="11">
    <location>
        <begin position="237"/>
        <end position="246"/>
    </location>
</feature>
<reference evidence="13" key="1">
    <citation type="journal article" date="2009" name="Environ. Microbiol.">
        <title>Contribution of mobile genetic elements to Desulfovibrio vulgaris genome plasticity.</title>
        <authorList>
            <person name="Walker C.B."/>
            <person name="Stolyar S."/>
            <person name="Chivian D."/>
            <person name="Pinel N."/>
            <person name="Gabster J.A."/>
            <person name="Dehal P.S."/>
            <person name="He Z."/>
            <person name="Yang Z.K."/>
            <person name="Yen H.C."/>
            <person name="Zhou J."/>
            <person name="Wall J.D."/>
            <person name="Hazen T.C."/>
            <person name="Arkin A.P."/>
            <person name="Stahl D.A."/>
        </authorList>
    </citation>
    <scope>NUCLEOTIDE SEQUENCE [LARGE SCALE GENOMIC DNA]</scope>
    <source>
        <strain evidence="13">DP4</strain>
    </source>
</reference>
<evidence type="ECO:0000256" key="9">
    <source>
        <dbReference type="ARBA" id="ARBA00023264"/>
    </source>
</evidence>
<dbReference type="NCBIfam" id="TIGR00023">
    <property type="entry name" value="glycerol-3-phosphate 1-O-acyltransferase PlsY"/>
    <property type="match status" value="1"/>
</dbReference>
<dbReference type="PANTHER" id="PTHR30309:SF0">
    <property type="entry name" value="GLYCEROL-3-PHOSPHATE ACYLTRANSFERASE-RELATED"/>
    <property type="match status" value="1"/>
</dbReference>
<evidence type="ECO:0000256" key="2">
    <source>
        <dbReference type="ARBA" id="ARBA00022516"/>
    </source>
</evidence>
<dbReference type="Proteomes" id="UP000009173">
    <property type="component" value="Chromosome"/>
</dbReference>
<dbReference type="GO" id="GO:0043772">
    <property type="term" value="F:acyl-phosphate glycerol-3-phosphate acyltransferase activity"/>
    <property type="evidence" value="ECO:0007669"/>
    <property type="project" value="UniProtKB-UniRule"/>
</dbReference>
<keyword evidence="4 10" id="KW-0812">Transmembrane</keyword>
<keyword evidence="10" id="KW-0997">Cell inner membrane</keyword>
<evidence type="ECO:0000256" key="6">
    <source>
        <dbReference type="ARBA" id="ARBA00023098"/>
    </source>
</evidence>
<keyword evidence="9 10" id="KW-1208">Phospholipid metabolism</keyword>
<protein>
    <recommendedName>
        <fullName evidence="10">Glycerol-3-phosphate acyltransferase</fullName>
    </recommendedName>
    <alternativeName>
        <fullName evidence="10">Acyl-PO4 G3P acyltransferase</fullName>
    </alternativeName>
    <alternativeName>
        <fullName evidence="10">Acyl-phosphate--glycerol-3-phosphate acyltransferase</fullName>
    </alternativeName>
    <alternativeName>
        <fullName evidence="10">G3P acyltransferase</fullName>
        <shortName evidence="10">GPAT</shortName>
        <ecNumber evidence="10">2.3.1.275</ecNumber>
    </alternativeName>
    <alternativeName>
        <fullName evidence="10">Lysophosphatidic acid synthase</fullName>
        <shortName evidence="10">LPA synthase</shortName>
    </alternativeName>
</protein>
<keyword evidence="2 10" id="KW-0444">Lipid biosynthesis</keyword>
<dbReference type="PANTHER" id="PTHR30309">
    <property type="entry name" value="INNER MEMBRANE PROTEIN YGIH"/>
    <property type="match status" value="1"/>
</dbReference>
<feature type="compositionally biased region" description="Low complexity" evidence="11">
    <location>
        <begin position="201"/>
        <end position="212"/>
    </location>
</feature>
<keyword evidence="3 10" id="KW-0808">Transferase</keyword>
<evidence type="ECO:0000256" key="4">
    <source>
        <dbReference type="ARBA" id="ARBA00022692"/>
    </source>
</evidence>
<dbReference type="KEGG" id="dvl:Dvul_0178"/>
<evidence type="ECO:0000256" key="11">
    <source>
        <dbReference type="SAM" id="MobiDB-lite"/>
    </source>
</evidence>
<dbReference type="HAMAP" id="MF_01043">
    <property type="entry name" value="PlsY"/>
    <property type="match status" value="1"/>
</dbReference>
<sequence>MGSLLWLAVAYVMGSIPFGLLFAKMFCGTDPRTGGSRNVGATNVARLCGTKVGVLTLVCDALKGAIPVAVALSISDSTVFHSLTALAALLGHLYSCFLSFKGGKAVATTVGVFLPLAFWPLVLSGIACLAVIWRSGFVSLGSLTLVTAMPAMLLLGGHWKLVPLALVVMVLVYWSHRENIGRLSRGEEKPWQKKHHDAAQGTDAGAAPEATADAAHAGTVDCGCDCGCDAHKPSTEAAPSQETSDASAHGAEAPVAADEGDKRENEEHDNAPEARAAESKPEDKPAGKTVGKPVSRSGAKPASKSAGKTGGKAADKSAGKSGKSSGQ</sequence>
<dbReference type="GO" id="GO:0008654">
    <property type="term" value="P:phospholipid biosynthetic process"/>
    <property type="evidence" value="ECO:0007669"/>
    <property type="project" value="UniProtKB-UniRule"/>
</dbReference>
<feature type="transmembrane region" description="Helical" evidence="10">
    <location>
        <begin position="6"/>
        <end position="27"/>
    </location>
</feature>
<dbReference type="Pfam" id="PF02660">
    <property type="entry name" value="G3P_acyltransf"/>
    <property type="match status" value="1"/>
</dbReference>
<dbReference type="SMART" id="SM01207">
    <property type="entry name" value="G3P_acyltransf"/>
    <property type="match status" value="1"/>
</dbReference>
<feature type="transmembrane region" description="Helical" evidence="10">
    <location>
        <begin position="52"/>
        <end position="74"/>
    </location>
</feature>
<feature type="compositionally biased region" description="Low complexity" evidence="11">
    <location>
        <begin position="297"/>
        <end position="307"/>
    </location>
</feature>
<dbReference type="AlphaFoldDB" id="A0A0H3A6X0"/>
<feature type="transmembrane region" description="Helical" evidence="10">
    <location>
        <begin position="153"/>
        <end position="174"/>
    </location>
</feature>
<evidence type="ECO:0000256" key="10">
    <source>
        <dbReference type="HAMAP-Rule" id="MF_01043"/>
    </source>
</evidence>
<comment type="subcellular location">
    <subcellularLocation>
        <location evidence="10">Cell inner membrane</location>
        <topology evidence="10">Multi-pass membrane protein</topology>
    </subcellularLocation>
</comment>
<feature type="region of interest" description="Disordered" evidence="11">
    <location>
        <begin position="233"/>
        <end position="327"/>
    </location>
</feature>
<evidence type="ECO:0000313" key="12">
    <source>
        <dbReference type="EMBL" id="ABM27202.1"/>
    </source>
</evidence>
<keyword evidence="6 10" id="KW-0443">Lipid metabolism</keyword>